<keyword evidence="2" id="KW-0560">Oxidoreductase</keyword>
<dbReference type="GO" id="GO:0020037">
    <property type="term" value="F:heme binding"/>
    <property type="evidence" value="ECO:0007669"/>
    <property type="project" value="InterPro"/>
</dbReference>
<dbReference type="AlphaFoldDB" id="A0A1B6M807"/>
<evidence type="ECO:0008006" key="4">
    <source>
        <dbReference type="Google" id="ProtNLM"/>
    </source>
</evidence>
<gene>
    <name evidence="3" type="ORF">g.55048</name>
</gene>
<sequence>FINEEWKKEKILRIANPEANQMLKPESRLNPNPPTKNLVDVCYENEDSDVGKLHEWKDEITTILQGATDTMVAALSFLLVTLANFPEVQAKIIAEMEQVMGE</sequence>
<feature type="non-terminal residue" evidence="3">
    <location>
        <position position="1"/>
    </location>
</feature>
<comment type="similarity">
    <text evidence="1">Belongs to the cytochrome P450 family.</text>
</comment>
<dbReference type="GO" id="GO:0005506">
    <property type="term" value="F:iron ion binding"/>
    <property type="evidence" value="ECO:0007669"/>
    <property type="project" value="InterPro"/>
</dbReference>
<protein>
    <recommendedName>
        <fullName evidence="4">Cytochrome P450</fullName>
    </recommendedName>
</protein>
<evidence type="ECO:0000256" key="2">
    <source>
        <dbReference type="ARBA" id="ARBA00023033"/>
    </source>
</evidence>
<evidence type="ECO:0000256" key="1">
    <source>
        <dbReference type="ARBA" id="ARBA00010617"/>
    </source>
</evidence>
<dbReference type="InterPro" id="IPR001128">
    <property type="entry name" value="Cyt_P450"/>
</dbReference>
<accession>A0A1B6M807</accession>
<dbReference type="SUPFAM" id="SSF48264">
    <property type="entry name" value="Cytochrome P450"/>
    <property type="match status" value="1"/>
</dbReference>
<dbReference type="EMBL" id="GEBQ01007900">
    <property type="protein sequence ID" value="JAT32077.1"/>
    <property type="molecule type" value="Transcribed_RNA"/>
</dbReference>
<dbReference type="GO" id="GO:0004497">
    <property type="term" value="F:monooxygenase activity"/>
    <property type="evidence" value="ECO:0007669"/>
    <property type="project" value="UniProtKB-KW"/>
</dbReference>
<dbReference type="Pfam" id="PF00067">
    <property type="entry name" value="p450"/>
    <property type="match status" value="1"/>
</dbReference>
<evidence type="ECO:0000313" key="3">
    <source>
        <dbReference type="EMBL" id="JAT32077.1"/>
    </source>
</evidence>
<organism evidence="3">
    <name type="scientific">Graphocephala atropunctata</name>
    <dbReference type="NCBI Taxonomy" id="36148"/>
    <lineage>
        <taxon>Eukaryota</taxon>
        <taxon>Metazoa</taxon>
        <taxon>Ecdysozoa</taxon>
        <taxon>Arthropoda</taxon>
        <taxon>Hexapoda</taxon>
        <taxon>Insecta</taxon>
        <taxon>Pterygota</taxon>
        <taxon>Neoptera</taxon>
        <taxon>Paraneoptera</taxon>
        <taxon>Hemiptera</taxon>
        <taxon>Auchenorrhyncha</taxon>
        <taxon>Membracoidea</taxon>
        <taxon>Cicadellidae</taxon>
        <taxon>Cicadellinae</taxon>
        <taxon>Cicadellini</taxon>
        <taxon>Graphocephala</taxon>
    </lineage>
</organism>
<proteinExistence type="inferred from homology"/>
<dbReference type="GO" id="GO:0016705">
    <property type="term" value="F:oxidoreductase activity, acting on paired donors, with incorporation or reduction of molecular oxygen"/>
    <property type="evidence" value="ECO:0007669"/>
    <property type="project" value="InterPro"/>
</dbReference>
<reference evidence="3" key="1">
    <citation type="submission" date="2015-11" db="EMBL/GenBank/DDBJ databases">
        <title>De novo transcriptome assembly of four potential Pierce s Disease insect vectors from Arizona vineyards.</title>
        <authorList>
            <person name="Tassone E.E."/>
        </authorList>
    </citation>
    <scope>NUCLEOTIDE SEQUENCE</scope>
</reference>
<dbReference type="InterPro" id="IPR036396">
    <property type="entry name" value="Cyt_P450_sf"/>
</dbReference>
<dbReference type="Gene3D" id="1.10.630.10">
    <property type="entry name" value="Cytochrome P450"/>
    <property type="match status" value="1"/>
</dbReference>
<keyword evidence="2" id="KW-0503">Monooxygenase</keyword>
<name>A0A1B6M807_9HEMI</name>
<feature type="non-terminal residue" evidence="3">
    <location>
        <position position="102"/>
    </location>
</feature>